<dbReference type="RefSeq" id="WP_208902810.1">
    <property type="nucleotide sequence ID" value="NZ_CP011497.1"/>
</dbReference>
<name>A0ABM5TWM5_9ACTN</name>
<dbReference type="Proteomes" id="UP000035366">
    <property type="component" value="Chromosome"/>
</dbReference>
<accession>A0ABM5TWM5</accession>
<dbReference type="EMBL" id="CP011497">
    <property type="protein sequence ID" value="AKJ15361.1"/>
    <property type="molecule type" value="Genomic_DNA"/>
</dbReference>
<reference evidence="2 3" key="1">
    <citation type="journal article" date="2015" name="ISME J.">
        <title>Draft Genome Sequence of Streptomyces incarnatus NRRL8089, which Produces the Nucleoside Antibiotic Sinefungin.</title>
        <authorList>
            <person name="Oshima K."/>
            <person name="Hattori M."/>
            <person name="Shimizu H."/>
            <person name="Fukuda K."/>
            <person name="Nemoto M."/>
            <person name="Inagaki K."/>
            <person name="Tamura T."/>
        </authorList>
    </citation>
    <scope>NUCLEOTIDE SEQUENCE [LARGE SCALE GENOMIC DNA]</scope>
    <source>
        <strain evidence="2 3">NRRL 8089</strain>
    </source>
</reference>
<organism evidence="2 3">
    <name type="scientific">Streptomyces incarnatus</name>
    <dbReference type="NCBI Taxonomy" id="665007"/>
    <lineage>
        <taxon>Bacteria</taxon>
        <taxon>Bacillati</taxon>
        <taxon>Actinomycetota</taxon>
        <taxon>Actinomycetes</taxon>
        <taxon>Kitasatosporales</taxon>
        <taxon>Streptomycetaceae</taxon>
        <taxon>Streptomyces</taxon>
    </lineage>
</organism>
<keyword evidence="3" id="KW-1185">Reference proteome</keyword>
<feature type="region of interest" description="Disordered" evidence="1">
    <location>
        <begin position="1"/>
        <end position="32"/>
    </location>
</feature>
<proteinExistence type="predicted"/>
<evidence type="ECO:0000313" key="3">
    <source>
        <dbReference type="Proteomes" id="UP000035366"/>
    </source>
</evidence>
<evidence type="ECO:0000313" key="2">
    <source>
        <dbReference type="EMBL" id="AKJ15361.1"/>
    </source>
</evidence>
<evidence type="ECO:0000256" key="1">
    <source>
        <dbReference type="SAM" id="MobiDB-lite"/>
    </source>
</evidence>
<protein>
    <submittedName>
        <fullName evidence="2">Uncharacterized protein</fullName>
    </submittedName>
</protein>
<sequence length="62" mass="6789">MSKGASARPRVGTQSCGSRLPTRRAARNTVVRRGPASKSDWLLLPGGSWRHVETIRVRSLFG</sequence>
<gene>
    <name evidence="2" type="ORF">ABB07_36465</name>
</gene>